<evidence type="ECO:0000313" key="6">
    <source>
        <dbReference type="EMBL" id="CCH88528.1"/>
    </source>
</evidence>
<dbReference type="SUPFAM" id="SSF54001">
    <property type="entry name" value="Cysteine proteinases"/>
    <property type="match status" value="1"/>
</dbReference>
<feature type="domain" description="NlpC/P60" evidence="5">
    <location>
        <begin position="241"/>
        <end position="374"/>
    </location>
</feature>
<sequence>MTGSDGGTTAIKALAGLVALVVSTMTTVLLVLAGGGAGAAPSATGGCGGGGTGQVIGAVALDAEQLGSARTIVSVGAGRRLPAHAAVIAVATAYTESKLRNSAVQTDHDSEGLFQQRVSIYTEAVAIDPIRSTGAFLDRLIAVPNWATIPVGDAAQIVQVSAYPDRYQPNAALAQEIVGRFWPTAVAEAELATSTTAPAGAAPAICPGAGGEIPVGAIVGPRGNNIAGTTTVPAGLVINGSVQGATAVRYALAQLGKPYVWAAAGPDAFDCSGLTMAAWAAAGVALPHLAAGQTRSGVPEPTNLSQAVAGDLVMIPGADGTAAAPGHVGMVAGYVDAPDGRHLYLVQAPMTGVPVEVTEATRWDGQVVAVRHIG</sequence>
<protein>
    <submittedName>
        <fullName evidence="6">Peptidase</fullName>
    </submittedName>
</protein>
<dbReference type="OrthoDB" id="5496837at2"/>
<keyword evidence="7" id="KW-1185">Reference proteome</keyword>
<dbReference type="InterPro" id="IPR038765">
    <property type="entry name" value="Papain-like_cys_pep_sf"/>
</dbReference>
<dbReference type="EMBL" id="FO203431">
    <property type="protein sequence ID" value="CCH88528.1"/>
    <property type="molecule type" value="Genomic_DNA"/>
</dbReference>
<evidence type="ECO:0000256" key="2">
    <source>
        <dbReference type="ARBA" id="ARBA00022670"/>
    </source>
</evidence>
<dbReference type="AlphaFoldDB" id="I4EYR5"/>
<dbReference type="Gene3D" id="3.90.1720.10">
    <property type="entry name" value="endopeptidase domain like (from Nostoc punctiforme)"/>
    <property type="match status" value="1"/>
</dbReference>
<dbReference type="PROSITE" id="PS51935">
    <property type="entry name" value="NLPC_P60"/>
    <property type="match status" value="1"/>
</dbReference>
<accession>I4EYR5</accession>
<dbReference type="GO" id="GO:0006508">
    <property type="term" value="P:proteolysis"/>
    <property type="evidence" value="ECO:0007669"/>
    <property type="project" value="UniProtKB-KW"/>
</dbReference>
<name>I4EYR5_MODI5</name>
<dbReference type="STRING" id="477641.MODMU_3103"/>
<dbReference type="PANTHER" id="PTHR47359:SF3">
    <property type="entry name" value="NLP_P60 DOMAIN-CONTAINING PROTEIN-RELATED"/>
    <property type="match status" value="1"/>
</dbReference>
<dbReference type="PANTHER" id="PTHR47359">
    <property type="entry name" value="PEPTIDOGLYCAN DL-ENDOPEPTIDASE CWLO"/>
    <property type="match status" value="1"/>
</dbReference>
<keyword evidence="2" id="KW-0645">Protease</keyword>
<dbReference type="PATRIC" id="fig|477641.3.peg.2947"/>
<dbReference type="eggNOG" id="COG0791">
    <property type="taxonomic scope" value="Bacteria"/>
</dbReference>
<reference evidence="6 7" key="1">
    <citation type="journal article" date="2012" name="J. Bacteriol.">
        <title>Genome Sequence of Radiation-Resistant Modestobacter marinus Strain BC501, a Representative Actinobacterium That Thrives on Calcareous Stone Surfaces.</title>
        <authorList>
            <person name="Normand P."/>
            <person name="Gury J."/>
            <person name="Pujic P."/>
            <person name="Chouaia B."/>
            <person name="Crotti E."/>
            <person name="Brusetti L."/>
            <person name="Daffonchio D."/>
            <person name="Vacherie B."/>
            <person name="Barbe V."/>
            <person name="Medigue C."/>
            <person name="Calteau A."/>
            <person name="Ghodhbane-Gtari F."/>
            <person name="Essoussi I."/>
            <person name="Nouioui I."/>
            <person name="Abbassi-Ghozzi I."/>
            <person name="Gtari M."/>
        </authorList>
    </citation>
    <scope>NUCLEOTIDE SEQUENCE [LARGE SCALE GENOMIC DNA]</scope>
    <source>
        <strain evidence="7">BC 501</strain>
    </source>
</reference>
<dbReference type="GO" id="GO:0008234">
    <property type="term" value="F:cysteine-type peptidase activity"/>
    <property type="evidence" value="ECO:0007669"/>
    <property type="project" value="UniProtKB-KW"/>
</dbReference>
<dbReference type="HOGENOM" id="CLU_055280_1_0_11"/>
<organism evidence="6 7">
    <name type="scientific">Modestobacter italicus (strain DSM 44449 / CECT 9708 / BC 501)</name>
    <dbReference type="NCBI Taxonomy" id="2732864"/>
    <lineage>
        <taxon>Bacteria</taxon>
        <taxon>Bacillati</taxon>
        <taxon>Actinomycetota</taxon>
        <taxon>Actinomycetes</taxon>
        <taxon>Geodermatophilales</taxon>
        <taxon>Geodermatophilaceae</taxon>
        <taxon>Modestobacter</taxon>
    </lineage>
</organism>
<evidence type="ECO:0000259" key="5">
    <source>
        <dbReference type="PROSITE" id="PS51935"/>
    </source>
</evidence>
<gene>
    <name evidence="6" type="ordered locus">MODMU_3103</name>
</gene>
<dbReference type="Proteomes" id="UP000006461">
    <property type="component" value="Chromosome"/>
</dbReference>
<evidence type="ECO:0000256" key="3">
    <source>
        <dbReference type="ARBA" id="ARBA00022801"/>
    </source>
</evidence>
<proteinExistence type="inferred from homology"/>
<keyword evidence="4" id="KW-0788">Thiol protease</keyword>
<dbReference type="InterPro" id="IPR000064">
    <property type="entry name" value="NLP_P60_dom"/>
</dbReference>
<comment type="similarity">
    <text evidence="1">Belongs to the peptidase C40 family.</text>
</comment>
<dbReference type="Pfam" id="PF00877">
    <property type="entry name" value="NLPC_P60"/>
    <property type="match status" value="1"/>
</dbReference>
<dbReference type="OMA" id="SSMEPWR"/>
<keyword evidence="3" id="KW-0378">Hydrolase</keyword>
<evidence type="ECO:0000313" key="7">
    <source>
        <dbReference type="Proteomes" id="UP000006461"/>
    </source>
</evidence>
<dbReference type="KEGG" id="mmar:MODMU_3103"/>
<evidence type="ECO:0000256" key="1">
    <source>
        <dbReference type="ARBA" id="ARBA00007074"/>
    </source>
</evidence>
<dbReference type="InterPro" id="IPR051794">
    <property type="entry name" value="PG_Endopeptidase_C40"/>
</dbReference>
<evidence type="ECO:0000256" key="4">
    <source>
        <dbReference type="ARBA" id="ARBA00022807"/>
    </source>
</evidence>